<dbReference type="InterPro" id="IPR033395">
    <property type="entry name" value="DUF5106"/>
</dbReference>
<dbReference type="PROSITE" id="PS51352">
    <property type="entry name" value="THIOREDOXIN_2"/>
    <property type="match status" value="1"/>
</dbReference>
<comment type="subcellular location">
    <subcellularLocation>
        <location evidence="1">Cell envelope</location>
    </subcellularLocation>
</comment>
<dbReference type="GO" id="GO:0016491">
    <property type="term" value="F:oxidoreductase activity"/>
    <property type="evidence" value="ECO:0007669"/>
    <property type="project" value="InterPro"/>
</dbReference>
<evidence type="ECO:0000256" key="3">
    <source>
        <dbReference type="ARBA" id="ARBA00023157"/>
    </source>
</evidence>
<dbReference type="GO" id="GO:0016209">
    <property type="term" value="F:antioxidant activity"/>
    <property type="evidence" value="ECO:0007669"/>
    <property type="project" value="InterPro"/>
</dbReference>
<dbReference type="Gene3D" id="3.40.30.10">
    <property type="entry name" value="Glutaredoxin"/>
    <property type="match status" value="1"/>
</dbReference>
<evidence type="ECO:0000259" key="6">
    <source>
        <dbReference type="PROSITE" id="PS51352"/>
    </source>
</evidence>
<dbReference type="Proteomes" id="UP000220133">
    <property type="component" value="Chromosome"/>
</dbReference>
<organism evidence="7 8">
    <name type="scientific">Chitinophaga caeni</name>
    <dbReference type="NCBI Taxonomy" id="2029983"/>
    <lineage>
        <taxon>Bacteria</taxon>
        <taxon>Pseudomonadati</taxon>
        <taxon>Bacteroidota</taxon>
        <taxon>Chitinophagia</taxon>
        <taxon>Chitinophagales</taxon>
        <taxon>Chitinophagaceae</taxon>
        <taxon>Chitinophaga</taxon>
    </lineage>
</organism>
<dbReference type="InterPro" id="IPR036249">
    <property type="entry name" value="Thioredoxin-like_sf"/>
</dbReference>
<dbReference type="GO" id="GO:0030313">
    <property type="term" value="C:cell envelope"/>
    <property type="evidence" value="ECO:0007669"/>
    <property type="project" value="UniProtKB-SubCell"/>
</dbReference>
<dbReference type="InterPro" id="IPR050553">
    <property type="entry name" value="Thioredoxin_ResA/DsbE_sf"/>
</dbReference>
<dbReference type="AlphaFoldDB" id="A0A291QS60"/>
<keyword evidence="3" id="KW-1015">Disulfide bond</keyword>
<keyword evidence="2" id="KW-0201">Cytochrome c-type biogenesis</keyword>
<evidence type="ECO:0000256" key="5">
    <source>
        <dbReference type="SAM" id="SignalP"/>
    </source>
</evidence>
<dbReference type="Pfam" id="PF17127">
    <property type="entry name" value="DUF5106"/>
    <property type="match status" value="1"/>
</dbReference>
<dbReference type="InterPro" id="IPR013766">
    <property type="entry name" value="Thioredoxin_domain"/>
</dbReference>
<dbReference type="Pfam" id="PF14289">
    <property type="entry name" value="DUF4369"/>
    <property type="match status" value="1"/>
</dbReference>
<name>A0A291QS60_9BACT</name>
<dbReference type="KEGG" id="cbae:COR50_05740"/>
<evidence type="ECO:0000313" key="7">
    <source>
        <dbReference type="EMBL" id="ATL46722.1"/>
    </source>
</evidence>
<dbReference type="Pfam" id="PF00578">
    <property type="entry name" value="AhpC-TSA"/>
    <property type="match status" value="1"/>
</dbReference>
<dbReference type="EMBL" id="CP023777">
    <property type="protein sequence ID" value="ATL46722.1"/>
    <property type="molecule type" value="Genomic_DNA"/>
</dbReference>
<evidence type="ECO:0000256" key="2">
    <source>
        <dbReference type="ARBA" id="ARBA00022748"/>
    </source>
</evidence>
<dbReference type="PANTHER" id="PTHR42852:SF6">
    <property type="entry name" value="THIOL:DISULFIDE INTERCHANGE PROTEIN DSBE"/>
    <property type="match status" value="1"/>
</dbReference>
<sequence length="468" mass="53841">MQKLLFLLLGIFSAASMSAQGYEISVKVSPYTSGYYYLGHYMGKNTYLADSAKMDANGVAVIKGDKALIGGIYLIVMPGKQRYFEILLDKQQKFSIETDTSNFIQLAKFKNSPDNDLFYEYNRYLATEAAANEKLRKQFAAARTAADTAAVKEGEKAFGKRLQAHREDIIKKAPKSLLASIFLAMKEPEVPPMPKKADGSLDSTYPYLYYKSKYWDHFNFADERLVRTPIIENKLEKYFKQLVPMHPDSVIAACDDLIGRASKNPEMFKYFVWWCTYKYEQSPYMGFDAVFVHLVEKYYVSGKVNWISDEQLNKIINRAYSMAPNLIGQKAAPLELEDSLSKPVSLYNIKAKYTVLVFWDPTCGHCKTEIPRLDSAYKSSWKNKGVKILGIKTEGTKEQWEQFIAEYKLDWIHAWDPQYKSNYRRLYDVYSTPVVYLLDENKKILAKRLAVEQLDDFIDHVDKASRGN</sequence>
<keyword evidence="4" id="KW-0676">Redox-active center</keyword>
<dbReference type="InterPro" id="IPR000866">
    <property type="entry name" value="AhpC/TSA"/>
</dbReference>
<dbReference type="PROSITE" id="PS00194">
    <property type="entry name" value="THIOREDOXIN_1"/>
    <property type="match status" value="1"/>
</dbReference>
<dbReference type="InterPro" id="IPR017937">
    <property type="entry name" value="Thioredoxin_CS"/>
</dbReference>
<gene>
    <name evidence="7" type="ORF">COR50_05740</name>
</gene>
<evidence type="ECO:0000256" key="1">
    <source>
        <dbReference type="ARBA" id="ARBA00004196"/>
    </source>
</evidence>
<keyword evidence="5" id="KW-0732">Signal</keyword>
<keyword evidence="8" id="KW-1185">Reference proteome</keyword>
<dbReference type="RefSeq" id="WP_098193109.1">
    <property type="nucleotide sequence ID" value="NZ_CP023777.1"/>
</dbReference>
<protein>
    <recommendedName>
        <fullName evidence="6">Thioredoxin domain-containing protein</fullName>
    </recommendedName>
</protein>
<dbReference type="CDD" id="cd02966">
    <property type="entry name" value="TlpA_like_family"/>
    <property type="match status" value="1"/>
</dbReference>
<feature type="domain" description="Thioredoxin" evidence="6">
    <location>
        <begin position="325"/>
        <end position="466"/>
    </location>
</feature>
<dbReference type="PANTHER" id="PTHR42852">
    <property type="entry name" value="THIOL:DISULFIDE INTERCHANGE PROTEIN DSBE"/>
    <property type="match status" value="1"/>
</dbReference>
<proteinExistence type="predicted"/>
<feature type="chain" id="PRO_5013217021" description="Thioredoxin domain-containing protein" evidence="5">
    <location>
        <begin position="20"/>
        <end position="468"/>
    </location>
</feature>
<evidence type="ECO:0000256" key="4">
    <source>
        <dbReference type="ARBA" id="ARBA00023284"/>
    </source>
</evidence>
<dbReference type="OrthoDB" id="6399635at2"/>
<dbReference type="InterPro" id="IPR025380">
    <property type="entry name" value="DUF4369"/>
</dbReference>
<dbReference type="GO" id="GO:0017004">
    <property type="term" value="P:cytochrome complex assembly"/>
    <property type="evidence" value="ECO:0007669"/>
    <property type="project" value="UniProtKB-KW"/>
</dbReference>
<dbReference type="SUPFAM" id="SSF52833">
    <property type="entry name" value="Thioredoxin-like"/>
    <property type="match status" value="1"/>
</dbReference>
<reference evidence="7 8" key="1">
    <citation type="submission" date="2017-10" db="EMBL/GenBank/DDBJ databases">
        <title>Paenichitinophaga pekingensis gen. nov., sp. nov., isolated from activated sludge.</title>
        <authorList>
            <person name="Jin D."/>
            <person name="Kong X."/>
            <person name="Deng Y."/>
            <person name="Bai Z."/>
        </authorList>
    </citation>
    <scope>NUCLEOTIDE SEQUENCE [LARGE SCALE GENOMIC DNA]</scope>
    <source>
        <strain evidence="7 8">13</strain>
    </source>
</reference>
<accession>A0A291QS60</accession>
<feature type="signal peptide" evidence="5">
    <location>
        <begin position="1"/>
        <end position="19"/>
    </location>
</feature>
<evidence type="ECO:0000313" key="8">
    <source>
        <dbReference type="Proteomes" id="UP000220133"/>
    </source>
</evidence>